<proteinExistence type="predicted"/>
<evidence type="ECO:0000313" key="2">
    <source>
        <dbReference type="Proteomes" id="UP001320831"/>
    </source>
</evidence>
<evidence type="ECO:0008006" key="3">
    <source>
        <dbReference type="Google" id="ProtNLM"/>
    </source>
</evidence>
<dbReference type="SUPFAM" id="SSF53448">
    <property type="entry name" value="Nucleotide-diphospho-sugar transferases"/>
    <property type="match status" value="1"/>
</dbReference>
<sequence>MRYLFQVICVRWGSKYEAGFVNHLFRMIACQTNAPFRFLCIDDAGSAEYDEGIEVRPFPEFALPFDKITSGCRAKLAIFARGMLEDGIPALYFDLDVLVKGDPTRLVRQLRRKPGLYMLKNHYVQFWRFQRYLEPLLGDRYYFGDSSALAFYPERCHGIFDRFNALAGDVATPPASFLRTDDRFVSYSARNQVRVFPRSLVVKFADEYMAPLLIIAALRGRLPWVKRRRAGLVAVAFVSDAQKPRQVASFRLGQIVRYKRRKLRWQQPEYSAYWQDACALADRKATIPSAV</sequence>
<dbReference type="RefSeq" id="WP_260904602.1">
    <property type="nucleotide sequence ID" value="NZ_JAOCZP010000004.1"/>
</dbReference>
<dbReference type="EMBL" id="JAOCZP010000004">
    <property type="protein sequence ID" value="MCT7376564.1"/>
    <property type="molecule type" value="Genomic_DNA"/>
</dbReference>
<comment type="caution">
    <text evidence="1">The sequence shown here is derived from an EMBL/GenBank/DDBJ whole genome shotgun (WGS) entry which is preliminary data.</text>
</comment>
<dbReference type="Proteomes" id="UP001320831">
    <property type="component" value="Unassembled WGS sequence"/>
</dbReference>
<accession>A0ABT2LTP5</accession>
<evidence type="ECO:0000313" key="1">
    <source>
        <dbReference type="EMBL" id="MCT7376564.1"/>
    </source>
</evidence>
<dbReference type="InterPro" id="IPR029044">
    <property type="entry name" value="Nucleotide-diphossugar_trans"/>
</dbReference>
<name>A0ABT2LTP5_9HYPH</name>
<protein>
    <recommendedName>
        <fullName evidence="3">Glycosyltransferase</fullName>
    </recommendedName>
</protein>
<reference evidence="1 2" key="1">
    <citation type="submission" date="2022-09" db="EMBL/GenBank/DDBJ databases">
        <title>Chelativorans salina sp. nov., a novel slightly halophilic bacterium isolated from a saline lake sediment enrichment.</title>
        <authorList>
            <person name="Gao L."/>
            <person name="Fang B.-Z."/>
            <person name="Li W.-J."/>
        </authorList>
    </citation>
    <scope>NUCLEOTIDE SEQUENCE [LARGE SCALE GENOMIC DNA]</scope>
    <source>
        <strain evidence="1 2">EGI FJ00035</strain>
    </source>
</reference>
<organism evidence="1 2">
    <name type="scientific">Chelativorans salis</name>
    <dbReference type="NCBI Taxonomy" id="2978478"/>
    <lineage>
        <taxon>Bacteria</taxon>
        <taxon>Pseudomonadati</taxon>
        <taxon>Pseudomonadota</taxon>
        <taxon>Alphaproteobacteria</taxon>
        <taxon>Hyphomicrobiales</taxon>
        <taxon>Phyllobacteriaceae</taxon>
        <taxon>Chelativorans</taxon>
    </lineage>
</organism>
<gene>
    <name evidence="1" type="ORF">N5A92_16135</name>
</gene>
<keyword evidence="2" id="KW-1185">Reference proteome</keyword>